<protein>
    <submittedName>
        <fullName evidence="5">Glutathione S-transferase Epsilon 4</fullName>
    </submittedName>
</protein>
<keyword evidence="5" id="KW-0808">Transferase</keyword>
<dbReference type="SFLD" id="SFLDS00019">
    <property type="entry name" value="Glutathione_Transferase_(cytos"/>
    <property type="match status" value="1"/>
</dbReference>
<sequence>LRALHKPLPLQMALRLHSTQASVACRAVLLVAAQLDVPLEVVPVDLRAGEQLTPQFLAMNPQHCVPTLQEGDFILWESRAICTYLASKQQSALYPPDLRQRATIDRLLDFDLGTLHYIFAKTYVGRNLKFIINRSVIEGKQEAPHAEDLKKLDEALELLEKFLSNSTFVAGKQLSVADCCLVATVSTCEAVNHNMKKFVKVAAWLEKCKQTLKGYEKYNTPGLDMIKTFSEMQKKSRKNKTATSSQ</sequence>
<dbReference type="AlphaFoldDB" id="A0A6A0GYI3"/>
<name>A0A6A0GYI3_HYAAZ</name>
<dbReference type="GO" id="GO:0004364">
    <property type="term" value="F:glutathione transferase activity"/>
    <property type="evidence" value="ECO:0007669"/>
    <property type="project" value="TreeGrafter"/>
</dbReference>
<reference evidence="5" key="3">
    <citation type="submission" date="2019-06" db="EMBL/GenBank/DDBJ databases">
        <authorList>
            <person name="Poynton C."/>
            <person name="Hasenbein S."/>
            <person name="Benoit J.B."/>
            <person name="Sepulveda M.S."/>
            <person name="Poelchau M.F."/>
            <person name="Murali S.C."/>
            <person name="Chen S."/>
            <person name="Glastad K.M."/>
            <person name="Werren J.H."/>
            <person name="Vineis J.H."/>
            <person name="Bowen J.L."/>
            <person name="Friedrich M."/>
            <person name="Jones J."/>
            <person name="Robertson H.M."/>
            <person name="Feyereisen R."/>
            <person name="Mechler-Hickson A."/>
            <person name="Mathers N."/>
            <person name="Lee C.E."/>
            <person name="Colbourne J.K."/>
            <person name="Biales A."/>
            <person name="Johnston J.S."/>
            <person name="Wellborn G.A."/>
            <person name="Rosendale A.J."/>
            <person name="Cridge A.G."/>
            <person name="Munoz-Torres M.C."/>
            <person name="Bain P.A."/>
            <person name="Manny A.R."/>
            <person name="Major K.M."/>
            <person name="Lambert F.N."/>
            <person name="Vulpe C.D."/>
            <person name="Tuck P."/>
            <person name="Blalock B.J."/>
            <person name="Lin Y.-Y."/>
            <person name="Smith M.E."/>
            <person name="Ochoa-Acuna H."/>
            <person name="Chen M.-J.M."/>
            <person name="Childers C.P."/>
            <person name="Qu J."/>
            <person name="Dugan S."/>
            <person name="Lee S.L."/>
            <person name="Chao H."/>
            <person name="Dinh H."/>
            <person name="Han Y."/>
            <person name="Doddapaneni H."/>
            <person name="Worley K.C."/>
            <person name="Muzny D.M."/>
            <person name="Gibbs R.A."/>
            <person name="Richards S."/>
        </authorList>
    </citation>
    <scope>NUCLEOTIDE SEQUENCE</scope>
    <source>
        <strain evidence="5">HAZT.00-mixed</strain>
        <tissue evidence="5">Whole organism</tissue>
    </source>
</reference>
<organism evidence="5">
    <name type="scientific">Hyalella azteca</name>
    <name type="common">Amphipod</name>
    <dbReference type="NCBI Taxonomy" id="294128"/>
    <lineage>
        <taxon>Eukaryota</taxon>
        <taxon>Metazoa</taxon>
        <taxon>Ecdysozoa</taxon>
        <taxon>Arthropoda</taxon>
        <taxon>Crustacea</taxon>
        <taxon>Multicrustacea</taxon>
        <taxon>Malacostraca</taxon>
        <taxon>Eumalacostraca</taxon>
        <taxon>Peracarida</taxon>
        <taxon>Amphipoda</taxon>
        <taxon>Senticaudata</taxon>
        <taxon>Talitrida</taxon>
        <taxon>Talitroidea</taxon>
        <taxon>Hyalellidae</taxon>
        <taxon>Hyalella</taxon>
    </lineage>
</organism>
<dbReference type="OrthoDB" id="2309723at2759"/>
<dbReference type="Proteomes" id="UP000711488">
    <property type="component" value="Unassembled WGS sequence"/>
</dbReference>
<dbReference type="Gene3D" id="3.40.30.10">
    <property type="entry name" value="Glutaredoxin"/>
    <property type="match status" value="1"/>
</dbReference>
<dbReference type="Gene3D" id="1.20.1050.10">
    <property type="match status" value="1"/>
</dbReference>
<dbReference type="InterPro" id="IPR036249">
    <property type="entry name" value="Thioredoxin-like_sf"/>
</dbReference>
<comment type="caution">
    <text evidence="5">The sequence shown here is derived from an EMBL/GenBank/DDBJ whole genome shotgun (WGS) entry which is preliminary data.</text>
</comment>
<dbReference type="FunFam" id="3.40.30.10:FF:000034">
    <property type="entry name" value="glutathione S-transferase 1"/>
    <property type="match status" value="1"/>
</dbReference>
<evidence type="ECO:0000259" key="3">
    <source>
        <dbReference type="PROSITE" id="PS50404"/>
    </source>
</evidence>
<dbReference type="CDD" id="cd03177">
    <property type="entry name" value="GST_C_Delta_Epsilon"/>
    <property type="match status" value="1"/>
</dbReference>
<dbReference type="InterPro" id="IPR004045">
    <property type="entry name" value="Glutathione_S-Trfase_N"/>
</dbReference>
<dbReference type="SFLD" id="SFLDG00358">
    <property type="entry name" value="Main_(cytGST)"/>
    <property type="match status" value="1"/>
</dbReference>
<dbReference type="InterPro" id="IPR036282">
    <property type="entry name" value="Glutathione-S-Trfase_C_sf"/>
</dbReference>
<dbReference type="CDD" id="cd03045">
    <property type="entry name" value="GST_N_Delta_Epsilon"/>
    <property type="match status" value="1"/>
</dbReference>
<dbReference type="PANTHER" id="PTHR43969">
    <property type="entry name" value="GLUTATHIONE S TRANSFERASE D10, ISOFORM A-RELATED"/>
    <property type="match status" value="1"/>
</dbReference>
<dbReference type="EMBL" id="JQDR03011947">
    <property type="protein sequence ID" value="KAA0191975.1"/>
    <property type="molecule type" value="Genomic_DNA"/>
</dbReference>
<feature type="domain" description="GST C-terminal" evidence="4">
    <location>
        <begin position="97"/>
        <end position="236"/>
    </location>
</feature>
<dbReference type="Pfam" id="PF02798">
    <property type="entry name" value="GST_N"/>
    <property type="match status" value="1"/>
</dbReference>
<dbReference type="GO" id="GO:0006749">
    <property type="term" value="P:glutathione metabolic process"/>
    <property type="evidence" value="ECO:0007669"/>
    <property type="project" value="TreeGrafter"/>
</dbReference>
<feature type="non-terminal residue" evidence="5">
    <location>
        <position position="1"/>
    </location>
</feature>
<evidence type="ECO:0000259" key="4">
    <source>
        <dbReference type="PROSITE" id="PS50405"/>
    </source>
</evidence>
<evidence type="ECO:0000256" key="1">
    <source>
        <dbReference type="ARBA" id="ARBA00011738"/>
    </source>
</evidence>
<comment type="similarity">
    <text evidence="2">Belongs to the GST superfamily.</text>
</comment>
<dbReference type="InterPro" id="IPR010987">
    <property type="entry name" value="Glutathione-S-Trfase_C-like"/>
</dbReference>
<evidence type="ECO:0000313" key="5">
    <source>
        <dbReference type="EMBL" id="KAA0191975.1"/>
    </source>
</evidence>
<reference evidence="5" key="1">
    <citation type="submission" date="2014-08" db="EMBL/GenBank/DDBJ databases">
        <authorList>
            <person name="Murali S."/>
            <person name="Richards S."/>
            <person name="Bandaranaike D."/>
            <person name="Bellair M."/>
            <person name="Blankenburg K."/>
            <person name="Chao H."/>
            <person name="Dinh H."/>
            <person name="Doddapaneni H."/>
            <person name="Dugan-Rocha S."/>
            <person name="Elkadiri S."/>
            <person name="Gnanaolivu R."/>
            <person name="Hughes D."/>
            <person name="Lee S."/>
            <person name="Li M."/>
            <person name="Ming W."/>
            <person name="Munidasa M."/>
            <person name="Muniz J."/>
            <person name="Nguyen L."/>
            <person name="Osuji N."/>
            <person name="Pu L.-L."/>
            <person name="Puazo M."/>
            <person name="Skinner E."/>
            <person name="Qu C."/>
            <person name="Quiroz J."/>
            <person name="Raj R."/>
            <person name="Weissenberger G."/>
            <person name="Xin Y."/>
            <person name="Zou X."/>
            <person name="Han Y."/>
            <person name="Worley K."/>
            <person name="Muzny D."/>
            <person name="Gibbs R."/>
        </authorList>
    </citation>
    <scope>NUCLEOTIDE SEQUENCE</scope>
    <source>
        <strain evidence="5">HAZT.00-mixed</strain>
        <tissue evidence="5">Whole organism</tissue>
    </source>
</reference>
<dbReference type="PROSITE" id="PS50405">
    <property type="entry name" value="GST_CTER"/>
    <property type="match status" value="1"/>
</dbReference>
<reference evidence="5" key="2">
    <citation type="journal article" date="2018" name="Environ. Sci. Technol.">
        <title>The Toxicogenome of Hyalella azteca: A Model for Sediment Ecotoxicology and Evolutionary Toxicology.</title>
        <authorList>
            <person name="Poynton H.C."/>
            <person name="Hasenbein S."/>
            <person name="Benoit J.B."/>
            <person name="Sepulveda M.S."/>
            <person name="Poelchau M.F."/>
            <person name="Hughes D.S.T."/>
            <person name="Murali S.C."/>
            <person name="Chen S."/>
            <person name="Glastad K.M."/>
            <person name="Goodisman M.A.D."/>
            <person name="Werren J.H."/>
            <person name="Vineis J.H."/>
            <person name="Bowen J.L."/>
            <person name="Friedrich M."/>
            <person name="Jones J."/>
            <person name="Robertson H.M."/>
            <person name="Feyereisen R."/>
            <person name="Mechler-Hickson A."/>
            <person name="Mathers N."/>
            <person name="Lee C.E."/>
            <person name="Colbourne J.K."/>
            <person name="Biales A."/>
            <person name="Johnston J.S."/>
            <person name="Wellborn G.A."/>
            <person name="Rosendale A.J."/>
            <person name="Cridge A.G."/>
            <person name="Munoz-Torres M.C."/>
            <person name="Bain P.A."/>
            <person name="Manny A.R."/>
            <person name="Major K.M."/>
            <person name="Lambert F.N."/>
            <person name="Vulpe C.D."/>
            <person name="Tuck P."/>
            <person name="Blalock B.J."/>
            <person name="Lin Y.Y."/>
            <person name="Smith M.E."/>
            <person name="Ochoa-Acuna H."/>
            <person name="Chen M.M."/>
            <person name="Childers C.P."/>
            <person name="Qu J."/>
            <person name="Dugan S."/>
            <person name="Lee S.L."/>
            <person name="Chao H."/>
            <person name="Dinh H."/>
            <person name="Han Y."/>
            <person name="Doddapaneni H."/>
            <person name="Worley K.C."/>
            <person name="Muzny D.M."/>
            <person name="Gibbs R.A."/>
            <person name="Richards S."/>
        </authorList>
    </citation>
    <scope>NUCLEOTIDE SEQUENCE</scope>
    <source>
        <strain evidence="5">HAZT.00-mixed</strain>
        <tissue evidence="5">Whole organism</tissue>
    </source>
</reference>
<dbReference type="SUPFAM" id="SSF47616">
    <property type="entry name" value="GST C-terminal domain-like"/>
    <property type="match status" value="1"/>
</dbReference>
<feature type="domain" description="GST N-terminal" evidence="3">
    <location>
        <begin position="12"/>
        <end position="93"/>
    </location>
</feature>
<proteinExistence type="inferred from homology"/>
<dbReference type="SFLD" id="SFLDG01153">
    <property type="entry name" value="Main.4:_Theta-like"/>
    <property type="match status" value="1"/>
</dbReference>
<evidence type="ECO:0000256" key="2">
    <source>
        <dbReference type="RuleBase" id="RU003494"/>
    </source>
</evidence>
<accession>A0A6A0GYI3</accession>
<comment type="subunit">
    <text evidence="1">Homodimer.</text>
</comment>
<dbReference type="PROSITE" id="PS50404">
    <property type="entry name" value="GST_NTER"/>
    <property type="match status" value="1"/>
</dbReference>
<dbReference type="FunFam" id="1.20.1050.10:FF:000007">
    <property type="entry name" value="Glutathione S-transferase 1-1"/>
    <property type="match status" value="1"/>
</dbReference>
<gene>
    <name evidence="5" type="primary">GSTe4</name>
    <name evidence="5" type="ORF">HAZT_HAZT003303</name>
</gene>
<dbReference type="InterPro" id="IPR004046">
    <property type="entry name" value="GST_C"/>
</dbReference>
<dbReference type="SUPFAM" id="SSF52833">
    <property type="entry name" value="Thioredoxin-like"/>
    <property type="match status" value="1"/>
</dbReference>
<dbReference type="PANTHER" id="PTHR43969:SF9">
    <property type="entry name" value="GLUTATHIONE S TRANSFERASE D10, ISOFORM A-RELATED"/>
    <property type="match status" value="1"/>
</dbReference>
<dbReference type="InterPro" id="IPR040079">
    <property type="entry name" value="Glutathione_S-Trfase"/>
</dbReference>
<dbReference type="Pfam" id="PF00043">
    <property type="entry name" value="GST_C"/>
    <property type="match status" value="1"/>
</dbReference>